<dbReference type="Proteomes" id="UP000238479">
    <property type="component" value="Chromosome 7"/>
</dbReference>
<gene>
    <name evidence="4" type="ORF">RchiOBHm_Chr7g0235301</name>
</gene>
<dbReference type="STRING" id="74649.A0A2P6PGP8"/>
<evidence type="ECO:0000259" key="3">
    <source>
        <dbReference type="Pfam" id="PF23559"/>
    </source>
</evidence>
<dbReference type="Pfam" id="PF23559">
    <property type="entry name" value="WHD_DRP"/>
    <property type="match status" value="1"/>
</dbReference>
<protein>
    <submittedName>
        <fullName evidence="4">Putative leucine-rich repeat domain, L domain-containing protein</fullName>
    </submittedName>
</protein>
<dbReference type="EMBL" id="PDCK01000045">
    <property type="protein sequence ID" value="PRQ21089.1"/>
    <property type="molecule type" value="Genomic_DNA"/>
</dbReference>
<evidence type="ECO:0000313" key="5">
    <source>
        <dbReference type="Proteomes" id="UP000238479"/>
    </source>
</evidence>
<feature type="domain" description="Disease resistance protein winged helix" evidence="3">
    <location>
        <begin position="143"/>
        <end position="191"/>
    </location>
</feature>
<evidence type="ECO:0000256" key="2">
    <source>
        <dbReference type="SAM" id="MobiDB-lite"/>
    </source>
</evidence>
<keyword evidence="1" id="KW-0677">Repeat</keyword>
<dbReference type="GO" id="GO:0098542">
    <property type="term" value="P:defense response to other organism"/>
    <property type="evidence" value="ECO:0007669"/>
    <property type="project" value="TreeGrafter"/>
</dbReference>
<name>A0A2P6PGP8_ROSCH</name>
<dbReference type="Gene3D" id="3.80.10.10">
    <property type="entry name" value="Ribonuclease Inhibitor"/>
    <property type="match status" value="1"/>
</dbReference>
<comment type="caution">
    <text evidence="4">The sequence shown here is derived from an EMBL/GenBank/DDBJ whole genome shotgun (WGS) entry which is preliminary data.</text>
</comment>
<evidence type="ECO:0000256" key="1">
    <source>
        <dbReference type="ARBA" id="ARBA00022737"/>
    </source>
</evidence>
<feature type="compositionally biased region" description="Low complexity" evidence="2">
    <location>
        <begin position="16"/>
        <end position="26"/>
    </location>
</feature>
<keyword evidence="5" id="KW-1185">Reference proteome</keyword>
<dbReference type="InterPro" id="IPR058922">
    <property type="entry name" value="WHD_DRP"/>
</dbReference>
<dbReference type="InterPro" id="IPR044974">
    <property type="entry name" value="Disease_R_plants"/>
</dbReference>
<dbReference type="PANTHER" id="PTHR23155">
    <property type="entry name" value="DISEASE RESISTANCE PROTEIN RP"/>
    <property type="match status" value="1"/>
</dbReference>
<dbReference type="Gramene" id="PRQ21089">
    <property type="protein sequence ID" value="PRQ21089"/>
    <property type="gene ID" value="RchiOBHm_Chr7g0235301"/>
</dbReference>
<evidence type="ECO:0000313" key="4">
    <source>
        <dbReference type="EMBL" id="PRQ21089.1"/>
    </source>
</evidence>
<accession>A0A2P6PGP8</accession>
<sequence length="326" mass="36684">MVQSLTGRHSVPADLPPGGSLTSSLSDQINRSGDDDMMETIVDDMEGVQSWSAPPTRAVLFSPVTSCDESQTFDELDKLPKKIMEFSSSSSDFFSSPPVSQRFEPYDGLWHGGDNSWFSSHVPQQQDIEHKSLPEQLKMYFFLFPSVYEFRKDELVQMWMAEGFIEESQTERMEDTGNAYFNSLHKIGFLVPSRCDTRVDFDSVFSVPAYNPGNLLYKVNPVKLSELVNTTALVDYFAAVDGNLDGALETTQHLSLNCKEISDMTFGILKNFKRLRTLLLLSGHGSSIKHVPRDLFLSLKDLRTLNLSRTLVSEVPSSIRNVKSLR</sequence>
<feature type="region of interest" description="Disordered" evidence="2">
    <location>
        <begin position="1"/>
        <end position="34"/>
    </location>
</feature>
<dbReference type="AlphaFoldDB" id="A0A2P6PGP8"/>
<dbReference type="InterPro" id="IPR032675">
    <property type="entry name" value="LRR_dom_sf"/>
</dbReference>
<dbReference type="SUPFAM" id="SSF52058">
    <property type="entry name" value="L domain-like"/>
    <property type="match status" value="1"/>
</dbReference>
<dbReference type="PANTHER" id="PTHR23155:SF1188">
    <property type="entry name" value="OS11G0492300 PROTEIN"/>
    <property type="match status" value="1"/>
</dbReference>
<reference evidence="4 5" key="1">
    <citation type="journal article" date="2018" name="Nat. Genet.">
        <title>The Rosa genome provides new insights in the design of modern roses.</title>
        <authorList>
            <person name="Bendahmane M."/>
        </authorList>
    </citation>
    <scope>NUCLEOTIDE SEQUENCE [LARGE SCALE GENOMIC DNA]</scope>
    <source>
        <strain evidence="5">cv. Old Blush</strain>
    </source>
</reference>
<proteinExistence type="predicted"/>
<organism evidence="4 5">
    <name type="scientific">Rosa chinensis</name>
    <name type="common">China rose</name>
    <dbReference type="NCBI Taxonomy" id="74649"/>
    <lineage>
        <taxon>Eukaryota</taxon>
        <taxon>Viridiplantae</taxon>
        <taxon>Streptophyta</taxon>
        <taxon>Embryophyta</taxon>
        <taxon>Tracheophyta</taxon>
        <taxon>Spermatophyta</taxon>
        <taxon>Magnoliopsida</taxon>
        <taxon>eudicotyledons</taxon>
        <taxon>Gunneridae</taxon>
        <taxon>Pentapetalae</taxon>
        <taxon>rosids</taxon>
        <taxon>fabids</taxon>
        <taxon>Rosales</taxon>
        <taxon>Rosaceae</taxon>
        <taxon>Rosoideae</taxon>
        <taxon>Rosoideae incertae sedis</taxon>
        <taxon>Rosa</taxon>
    </lineage>
</organism>